<accession>A0A151JSC9</accession>
<feature type="transmembrane region" description="Helical" evidence="1">
    <location>
        <begin position="33"/>
        <end position="54"/>
    </location>
</feature>
<evidence type="ECO:0000313" key="2">
    <source>
        <dbReference type="EMBL" id="KYN30145.1"/>
    </source>
</evidence>
<keyword evidence="1" id="KW-0472">Membrane</keyword>
<gene>
    <name evidence="2" type="ORF">ALC57_00397</name>
</gene>
<dbReference type="STRING" id="471704.A0A151JSC9"/>
<name>A0A151JSC9_9HYME</name>
<keyword evidence="1" id="KW-1133">Transmembrane helix</keyword>
<feature type="non-terminal residue" evidence="2">
    <location>
        <position position="1"/>
    </location>
</feature>
<feature type="transmembrane region" description="Helical" evidence="1">
    <location>
        <begin position="75"/>
        <end position="99"/>
    </location>
</feature>
<keyword evidence="3" id="KW-1185">Reference proteome</keyword>
<dbReference type="EMBL" id="KQ978558">
    <property type="protein sequence ID" value="KYN30145.1"/>
    <property type="molecule type" value="Genomic_DNA"/>
</dbReference>
<dbReference type="AlphaFoldDB" id="A0A151JSC9"/>
<evidence type="ECO:0000313" key="3">
    <source>
        <dbReference type="Proteomes" id="UP000078492"/>
    </source>
</evidence>
<reference evidence="2 3" key="1">
    <citation type="submission" date="2015-09" db="EMBL/GenBank/DDBJ databases">
        <title>Trachymyrmex cornetzi WGS genome.</title>
        <authorList>
            <person name="Nygaard S."/>
            <person name="Hu H."/>
            <person name="Boomsma J."/>
            <person name="Zhang G."/>
        </authorList>
    </citation>
    <scope>NUCLEOTIDE SEQUENCE [LARGE SCALE GENOMIC DNA]</scope>
    <source>
        <strain evidence="2">Tcor2-1</strain>
        <tissue evidence="2">Whole body</tissue>
    </source>
</reference>
<sequence>RESNKNGVLMDKEFLERNSLHTDLFNIPHIRTVYNQFMLTFILLFLNTIACDIMESGTIRVGTNTIRTGFAKFLTCIYIWSFMQISTFGVYVAFTLWAYRRQQFLPKCNDQFKFR</sequence>
<protein>
    <submittedName>
        <fullName evidence="2">Sterol O-acyltransferase 1</fullName>
    </submittedName>
</protein>
<organism evidence="2 3">
    <name type="scientific">Trachymyrmex cornetzi</name>
    <dbReference type="NCBI Taxonomy" id="471704"/>
    <lineage>
        <taxon>Eukaryota</taxon>
        <taxon>Metazoa</taxon>
        <taxon>Ecdysozoa</taxon>
        <taxon>Arthropoda</taxon>
        <taxon>Hexapoda</taxon>
        <taxon>Insecta</taxon>
        <taxon>Pterygota</taxon>
        <taxon>Neoptera</taxon>
        <taxon>Endopterygota</taxon>
        <taxon>Hymenoptera</taxon>
        <taxon>Apocrita</taxon>
        <taxon>Aculeata</taxon>
        <taxon>Formicoidea</taxon>
        <taxon>Formicidae</taxon>
        <taxon>Myrmicinae</taxon>
        <taxon>Trachymyrmex</taxon>
    </lineage>
</organism>
<proteinExistence type="predicted"/>
<keyword evidence="2" id="KW-0012">Acyltransferase</keyword>
<keyword evidence="1" id="KW-0812">Transmembrane</keyword>
<dbReference type="Proteomes" id="UP000078492">
    <property type="component" value="Unassembled WGS sequence"/>
</dbReference>
<evidence type="ECO:0000256" key="1">
    <source>
        <dbReference type="SAM" id="Phobius"/>
    </source>
</evidence>
<keyword evidence="2" id="KW-0808">Transferase</keyword>
<dbReference type="GO" id="GO:0016746">
    <property type="term" value="F:acyltransferase activity"/>
    <property type="evidence" value="ECO:0007669"/>
    <property type="project" value="UniProtKB-KW"/>
</dbReference>